<dbReference type="GO" id="GO:0005506">
    <property type="term" value="F:iron ion binding"/>
    <property type="evidence" value="ECO:0007669"/>
    <property type="project" value="InterPro"/>
</dbReference>
<dbReference type="RefSeq" id="XP_014476488.1">
    <property type="nucleotide sequence ID" value="XM_014621002.1"/>
</dbReference>
<evidence type="ECO:0000256" key="12">
    <source>
        <dbReference type="ARBA" id="ARBA00023136"/>
    </source>
</evidence>
<dbReference type="PANTHER" id="PTHR24292:SF54">
    <property type="entry name" value="CYP9F3-RELATED"/>
    <property type="match status" value="1"/>
</dbReference>
<feature type="binding site" description="axial binding residue" evidence="13">
    <location>
        <position position="446"/>
    </location>
    <ligand>
        <name>heme</name>
        <dbReference type="ChEBI" id="CHEBI:30413"/>
    </ligand>
    <ligandPart>
        <name>Fe</name>
        <dbReference type="ChEBI" id="CHEBI:18248"/>
    </ligandPart>
</feature>
<dbReference type="InterPro" id="IPR017972">
    <property type="entry name" value="Cyt_P450_CS"/>
</dbReference>
<dbReference type="InterPro" id="IPR050476">
    <property type="entry name" value="Insect_CytP450_Detox"/>
</dbReference>
<keyword evidence="12" id="KW-0472">Membrane</keyword>
<dbReference type="GeneID" id="106745419"/>
<comment type="similarity">
    <text evidence="4 14">Belongs to the cytochrome P450 family.</text>
</comment>
<dbReference type="GO" id="GO:0005789">
    <property type="term" value="C:endoplasmic reticulum membrane"/>
    <property type="evidence" value="ECO:0007669"/>
    <property type="project" value="UniProtKB-SubCell"/>
</dbReference>
<dbReference type="InterPro" id="IPR002401">
    <property type="entry name" value="Cyt_P450_E_grp-I"/>
</dbReference>
<comment type="subcellular location">
    <subcellularLocation>
        <location evidence="3">Endoplasmic reticulum membrane</location>
        <topology evidence="3">Peripheral membrane protein</topology>
    </subcellularLocation>
    <subcellularLocation>
        <location evidence="2">Microsome membrane</location>
        <topology evidence="2">Peripheral membrane protein</topology>
    </subcellularLocation>
</comment>
<keyword evidence="8" id="KW-0492">Microsome</keyword>
<dbReference type="InterPro" id="IPR001128">
    <property type="entry name" value="Cyt_P450"/>
</dbReference>
<protein>
    <submittedName>
        <fullName evidence="16">Cytochrome P450 9e2-like</fullName>
    </submittedName>
</protein>
<evidence type="ECO:0000256" key="4">
    <source>
        <dbReference type="ARBA" id="ARBA00010617"/>
    </source>
</evidence>
<dbReference type="OrthoDB" id="2789670at2759"/>
<dbReference type="GO" id="GO:0004497">
    <property type="term" value="F:monooxygenase activity"/>
    <property type="evidence" value="ECO:0007669"/>
    <property type="project" value="UniProtKB-KW"/>
</dbReference>
<dbReference type="InterPro" id="IPR036396">
    <property type="entry name" value="Cyt_P450_sf"/>
</dbReference>
<name>A0A6P3XE85_DINQU</name>
<keyword evidence="5 13" id="KW-0349">Heme</keyword>
<evidence type="ECO:0000256" key="6">
    <source>
        <dbReference type="ARBA" id="ARBA00022723"/>
    </source>
</evidence>
<organism evidence="15 16">
    <name type="scientific">Dinoponera quadriceps</name>
    <name type="common">South American ant</name>
    <dbReference type="NCBI Taxonomy" id="609295"/>
    <lineage>
        <taxon>Eukaryota</taxon>
        <taxon>Metazoa</taxon>
        <taxon>Ecdysozoa</taxon>
        <taxon>Arthropoda</taxon>
        <taxon>Hexapoda</taxon>
        <taxon>Insecta</taxon>
        <taxon>Pterygota</taxon>
        <taxon>Neoptera</taxon>
        <taxon>Endopterygota</taxon>
        <taxon>Hymenoptera</taxon>
        <taxon>Apocrita</taxon>
        <taxon>Aculeata</taxon>
        <taxon>Formicoidea</taxon>
        <taxon>Formicidae</taxon>
        <taxon>Ponerinae</taxon>
        <taxon>Ponerini</taxon>
        <taxon>Dinoponera</taxon>
    </lineage>
</organism>
<evidence type="ECO:0000256" key="11">
    <source>
        <dbReference type="ARBA" id="ARBA00023033"/>
    </source>
</evidence>
<evidence type="ECO:0000313" key="15">
    <source>
        <dbReference type="Proteomes" id="UP000515204"/>
    </source>
</evidence>
<reference evidence="16" key="1">
    <citation type="submission" date="2025-08" db="UniProtKB">
        <authorList>
            <consortium name="RefSeq"/>
        </authorList>
    </citation>
    <scope>IDENTIFICATION</scope>
</reference>
<sequence length="518" mass="59589">MAFWVLLPLLAIGYAVYHYYFKGLDYFKKHGIRHVTPWPVLGNLGPFYLRQTPMTEHLKKVYDMSPNAKYVGFFDAMNPVVVIRDPELIKSIAVKNFEIFPEHRSFIDEVNDPMLGKNLFSLRGDKWREFRHLLSPAFTSGKMKTMFKLISNCAANFADFLSKMPTDKNVVELKETFTRYTNDVIMICSFGISVDSMRNPKNDFYVYGTEATTFTVITTIKFYLCRSMPFLCKILGIKVIRSQVGKFFTEIVRNTMYIRDVKNIVRPDMLQLMMNSRGKRDPGKELTIQDMSSHAFLFFFGGFDATSTLMCFVAYEITVNPDVQAKLRAEVDEVMEATDGTLTYEAVNGMQYLDAVVNEALRMYPSAIILDRVCQKEFELPPALPGDKPHVLKKGSTVWFPAHAIARDPKNFEDPDRFRPERFLGDEKKTINQYAYLPFGIGPRMCIGNRFALLETKVMLVHLLARCELKRCEKTLYPMRFSKKRFNIFADGGFWIKIQPRSDALNVVSPNAVNDSAE</sequence>
<dbReference type="SUPFAM" id="SSF48264">
    <property type="entry name" value="Cytochrome P450"/>
    <property type="match status" value="1"/>
</dbReference>
<evidence type="ECO:0000256" key="9">
    <source>
        <dbReference type="ARBA" id="ARBA00023002"/>
    </source>
</evidence>
<dbReference type="Proteomes" id="UP000515204">
    <property type="component" value="Unplaced"/>
</dbReference>
<keyword evidence="15" id="KW-1185">Reference proteome</keyword>
<evidence type="ECO:0000256" key="1">
    <source>
        <dbReference type="ARBA" id="ARBA00001971"/>
    </source>
</evidence>
<keyword evidence="6 13" id="KW-0479">Metal-binding</keyword>
<dbReference type="Gene3D" id="1.10.630.10">
    <property type="entry name" value="Cytochrome P450"/>
    <property type="match status" value="1"/>
</dbReference>
<gene>
    <name evidence="16" type="primary">LOC106745419</name>
</gene>
<dbReference type="GO" id="GO:0020037">
    <property type="term" value="F:heme binding"/>
    <property type="evidence" value="ECO:0007669"/>
    <property type="project" value="InterPro"/>
</dbReference>
<dbReference type="PANTHER" id="PTHR24292">
    <property type="entry name" value="CYTOCHROME P450"/>
    <property type="match status" value="1"/>
</dbReference>
<evidence type="ECO:0000256" key="13">
    <source>
        <dbReference type="PIRSR" id="PIRSR602401-1"/>
    </source>
</evidence>
<evidence type="ECO:0000313" key="16">
    <source>
        <dbReference type="RefSeq" id="XP_014476488.1"/>
    </source>
</evidence>
<evidence type="ECO:0000256" key="5">
    <source>
        <dbReference type="ARBA" id="ARBA00022617"/>
    </source>
</evidence>
<accession>A0A6P3XE85</accession>
<dbReference type="AlphaFoldDB" id="A0A6P3XE85"/>
<comment type="cofactor">
    <cofactor evidence="1 13">
        <name>heme</name>
        <dbReference type="ChEBI" id="CHEBI:30413"/>
    </cofactor>
</comment>
<dbReference type="FunFam" id="1.10.630.10:FF:000042">
    <property type="entry name" value="Cytochrome P450"/>
    <property type="match status" value="1"/>
</dbReference>
<dbReference type="PROSITE" id="PS00086">
    <property type="entry name" value="CYTOCHROME_P450"/>
    <property type="match status" value="1"/>
</dbReference>
<evidence type="ECO:0000256" key="8">
    <source>
        <dbReference type="ARBA" id="ARBA00022848"/>
    </source>
</evidence>
<evidence type="ECO:0000256" key="3">
    <source>
        <dbReference type="ARBA" id="ARBA00004406"/>
    </source>
</evidence>
<dbReference type="KEGG" id="dqu:106745419"/>
<keyword evidence="9 14" id="KW-0560">Oxidoreductase</keyword>
<dbReference type="Pfam" id="PF00067">
    <property type="entry name" value="p450"/>
    <property type="match status" value="1"/>
</dbReference>
<dbReference type="GO" id="GO:0016705">
    <property type="term" value="F:oxidoreductase activity, acting on paired donors, with incorporation or reduction of molecular oxygen"/>
    <property type="evidence" value="ECO:0007669"/>
    <property type="project" value="InterPro"/>
</dbReference>
<evidence type="ECO:0000256" key="2">
    <source>
        <dbReference type="ARBA" id="ARBA00004174"/>
    </source>
</evidence>
<keyword evidence="7" id="KW-0256">Endoplasmic reticulum</keyword>
<evidence type="ECO:0000256" key="7">
    <source>
        <dbReference type="ARBA" id="ARBA00022824"/>
    </source>
</evidence>
<dbReference type="CDD" id="cd11056">
    <property type="entry name" value="CYP6-like"/>
    <property type="match status" value="1"/>
</dbReference>
<proteinExistence type="inferred from homology"/>
<dbReference type="PRINTS" id="PR00463">
    <property type="entry name" value="EP450I"/>
</dbReference>
<evidence type="ECO:0000256" key="14">
    <source>
        <dbReference type="RuleBase" id="RU000461"/>
    </source>
</evidence>
<keyword evidence="10 13" id="KW-0408">Iron</keyword>
<dbReference type="PRINTS" id="PR00385">
    <property type="entry name" value="P450"/>
</dbReference>
<evidence type="ECO:0000256" key="10">
    <source>
        <dbReference type="ARBA" id="ARBA00023004"/>
    </source>
</evidence>
<keyword evidence="11 14" id="KW-0503">Monooxygenase</keyword>